<dbReference type="Gene3D" id="3.30.70.1230">
    <property type="entry name" value="Nucleotide cyclase"/>
    <property type="match status" value="1"/>
</dbReference>
<dbReference type="SMART" id="SM00044">
    <property type="entry name" value="CYCc"/>
    <property type="match status" value="1"/>
</dbReference>
<dbReference type="InterPro" id="IPR011009">
    <property type="entry name" value="Kinase-like_dom_sf"/>
</dbReference>
<dbReference type="InterPro" id="IPR001054">
    <property type="entry name" value="A/G_cyclase"/>
</dbReference>
<dbReference type="InterPro" id="IPR041664">
    <property type="entry name" value="AAA_16"/>
</dbReference>
<dbReference type="eggNOG" id="COG3899">
    <property type="taxonomic scope" value="Bacteria"/>
</dbReference>
<gene>
    <name evidence="4" type="ORF">MC7420_7659</name>
</gene>
<dbReference type="SUPFAM" id="SSF56112">
    <property type="entry name" value="Protein kinase-like (PK-like)"/>
    <property type="match status" value="1"/>
</dbReference>
<evidence type="ECO:0000313" key="4">
    <source>
        <dbReference type="EMBL" id="EDX77921.1"/>
    </source>
</evidence>
<dbReference type="SUPFAM" id="SSF48452">
    <property type="entry name" value="TPR-like"/>
    <property type="match status" value="1"/>
</dbReference>
<dbReference type="GO" id="GO:0016020">
    <property type="term" value="C:membrane"/>
    <property type="evidence" value="ECO:0007669"/>
    <property type="project" value="UniProtKB-SubCell"/>
</dbReference>
<dbReference type="eggNOG" id="COG2203">
    <property type="taxonomic scope" value="Bacteria"/>
</dbReference>
<dbReference type="EMBL" id="DS989842">
    <property type="protein sequence ID" value="EDX77921.1"/>
    <property type="molecule type" value="Genomic_DNA"/>
</dbReference>
<reference evidence="4 5" key="1">
    <citation type="submission" date="2008-07" db="EMBL/GenBank/DDBJ databases">
        <authorList>
            <person name="Tandeau de Marsac N."/>
            <person name="Ferriera S."/>
            <person name="Johnson J."/>
            <person name="Kravitz S."/>
            <person name="Beeson K."/>
            <person name="Sutton G."/>
            <person name="Rogers Y.-H."/>
            <person name="Friedman R."/>
            <person name="Frazier M."/>
            <person name="Venter J.C."/>
        </authorList>
    </citation>
    <scope>NUCLEOTIDE SEQUENCE [LARGE SCALE GENOMIC DNA]</scope>
    <source>
        <strain evidence="4 5">PCC 7420</strain>
    </source>
</reference>
<keyword evidence="5" id="KW-1185">Reference proteome</keyword>
<dbReference type="SMART" id="SM00065">
    <property type="entry name" value="GAF"/>
    <property type="match status" value="1"/>
</dbReference>
<dbReference type="STRING" id="118168.MC7420_7659"/>
<dbReference type="PROSITE" id="PS50125">
    <property type="entry name" value="GUANYLATE_CYCLASE_2"/>
    <property type="match status" value="1"/>
</dbReference>
<dbReference type="PROSITE" id="PS50011">
    <property type="entry name" value="PROTEIN_KINASE_DOM"/>
    <property type="match status" value="1"/>
</dbReference>
<evidence type="ECO:0000259" key="2">
    <source>
        <dbReference type="PROSITE" id="PS50011"/>
    </source>
</evidence>
<dbReference type="Pfam" id="PF01590">
    <property type="entry name" value="GAF"/>
    <property type="match status" value="1"/>
</dbReference>
<dbReference type="Gene3D" id="3.40.50.300">
    <property type="entry name" value="P-loop containing nucleotide triphosphate hydrolases"/>
    <property type="match status" value="1"/>
</dbReference>
<dbReference type="Gene3D" id="1.10.510.10">
    <property type="entry name" value="Transferase(Phosphotransferase) domain 1"/>
    <property type="match status" value="1"/>
</dbReference>
<dbReference type="Pfam" id="PF13191">
    <property type="entry name" value="AAA_16"/>
    <property type="match status" value="1"/>
</dbReference>
<dbReference type="SUPFAM" id="SSF55781">
    <property type="entry name" value="GAF domain-like"/>
    <property type="match status" value="1"/>
</dbReference>
<dbReference type="Gene3D" id="3.30.200.20">
    <property type="entry name" value="Phosphorylase Kinase, domain 1"/>
    <property type="match status" value="1"/>
</dbReference>
<feature type="domain" description="Guanylate cyclase" evidence="3">
    <location>
        <begin position="1595"/>
        <end position="1721"/>
    </location>
</feature>
<dbReference type="GO" id="GO:0004016">
    <property type="term" value="F:adenylate cyclase activity"/>
    <property type="evidence" value="ECO:0007669"/>
    <property type="project" value="UniProtKB-ARBA"/>
</dbReference>
<dbReference type="Proteomes" id="UP000003835">
    <property type="component" value="Unassembled WGS sequence"/>
</dbReference>
<dbReference type="InterPro" id="IPR000719">
    <property type="entry name" value="Prot_kinase_dom"/>
</dbReference>
<dbReference type="GO" id="GO:0009190">
    <property type="term" value="P:cyclic nucleotide biosynthetic process"/>
    <property type="evidence" value="ECO:0007669"/>
    <property type="project" value="InterPro"/>
</dbReference>
<dbReference type="PANTHER" id="PTHR43642">
    <property type="entry name" value="HYBRID SIGNAL TRANSDUCTION HISTIDINE KINASE G"/>
    <property type="match status" value="1"/>
</dbReference>
<dbReference type="InterPro" id="IPR027417">
    <property type="entry name" value="P-loop_NTPase"/>
</dbReference>
<dbReference type="Pfam" id="PF00211">
    <property type="entry name" value="Guanylate_cyc"/>
    <property type="match status" value="1"/>
</dbReference>
<dbReference type="InterPro" id="IPR029787">
    <property type="entry name" value="Nucleotide_cyclase"/>
</dbReference>
<dbReference type="eggNOG" id="COG2114">
    <property type="taxonomic scope" value="Bacteria"/>
</dbReference>
<name>B4VIF3_9CYAN</name>
<dbReference type="eggNOG" id="COG0515">
    <property type="taxonomic scope" value="Bacteria"/>
</dbReference>
<dbReference type="GO" id="GO:0035556">
    <property type="term" value="P:intracellular signal transduction"/>
    <property type="evidence" value="ECO:0007669"/>
    <property type="project" value="InterPro"/>
</dbReference>
<dbReference type="Gene3D" id="3.30.450.40">
    <property type="match status" value="1"/>
</dbReference>
<evidence type="ECO:0000256" key="1">
    <source>
        <dbReference type="ARBA" id="ARBA00004167"/>
    </source>
</evidence>
<dbReference type="Pfam" id="PF00069">
    <property type="entry name" value="Pkinase"/>
    <property type="match status" value="1"/>
</dbReference>
<dbReference type="PANTHER" id="PTHR43642:SF1">
    <property type="entry name" value="HYBRID SIGNAL TRANSDUCTION HISTIDINE KINASE G"/>
    <property type="match status" value="1"/>
</dbReference>
<protein>
    <submittedName>
        <fullName evidence="4">Adenylate and Guanylate cyclase catalytic domain protein</fullName>
    </submittedName>
</protein>
<dbReference type="CDD" id="cd14014">
    <property type="entry name" value="STKc_PknB_like"/>
    <property type="match status" value="1"/>
</dbReference>
<proteinExistence type="predicted"/>
<dbReference type="InterPro" id="IPR053159">
    <property type="entry name" value="Hybrid_Histidine_Kinase"/>
</dbReference>
<dbReference type="InterPro" id="IPR011990">
    <property type="entry name" value="TPR-like_helical_dom_sf"/>
</dbReference>
<dbReference type="GO" id="GO:0005524">
    <property type="term" value="F:ATP binding"/>
    <property type="evidence" value="ECO:0007669"/>
    <property type="project" value="InterPro"/>
</dbReference>
<dbReference type="InterPro" id="IPR003018">
    <property type="entry name" value="GAF"/>
</dbReference>
<feature type="domain" description="Protein kinase" evidence="2">
    <location>
        <begin position="14"/>
        <end position="275"/>
    </location>
</feature>
<dbReference type="SUPFAM" id="SSF55073">
    <property type="entry name" value="Nucleotide cyclase"/>
    <property type="match status" value="1"/>
</dbReference>
<dbReference type="InterPro" id="IPR029016">
    <property type="entry name" value="GAF-like_dom_sf"/>
</dbReference>
<dbReference type="HOGENOM" id="CLU_000445_34_2_3"/>
<sequence>MFPPSTPMVTVAGCRVLAQIYESSNSLVYRGIRESDQQSVILKVLKQDYPTLAEINRYQQEYQITRSLNFGGVVQAYSLEPHQTTLVIIFEDFGGSSLKLLLQERGFTLKEFLSIAIRNTESLGRIHAAHIIHKDINPANIVFNPETGQLKIIDFGIATVLSREDPTLKNPSVLEGTLAYMSPEQTGRMNRALDYRTDFYSLGVTFYELLTHHLPFETEDPLELVHSHLAKEPIPPHQINPQIPPALSAIVMKLLAKNAEDRYQSAWGLKSDLTICLMQLETKGKIVQFSLGRQDISEQFQIPQKLYGREREIKILLDTFIRITGCTLFLDPTPNSIRAGFEQKLSSTATQNSLNPPLHTRNSPKEMMVVSGYSGIGKSALVQELYKPITQRRGYFIRGKFDQYQRDIPYSAVIQAFRELIKQLLTETTLQLTQWRNHLLAALGGNAQIIIDVIPEVELIVGKPVPVPKLPPTESKNRFKFVLHNFIQVFAKPEHPLVIFLDDLQWADSASLKLIEWLMNSSDQGEAESHIGGMFLIGAYRDNEVTVSHPLRFTFENIRASGTIIHEMVLAPLGLISIIQLVAETLKCSPDHAQPLAKLVQIKTGGNPFFINEFIKYLYQQNLLNFNSQQGAWNWDLAQIQAQNFTDNVVAILADKIKTLPSQVQQVLQFAACLGNSFELKPLALVLGESLSETAVQLWQAIVEGLIIPLGEDYKLISQADMTQTLLGQHQGSTLNSVLSKTHIETQTLTIQYQFVHDRIQQAAYSLIPEEQCQAVHRTVGQLLLKNTPADQVSNSLFDIVNHLNMSIELIESPEERHELAQLNLWAGEKAKAATAYEPARKYLTIGRELLPSESWQVQYDLTLNLVLEAIEVAYLLTDFAAAQTLTDEVLNRAQTLMDKVKVYELQILFDSSQNKMLSAIQTAQQVLNLLDIPLTETPPVYQTVEALVDLPEMTEPTQLAALRILMSVMAPAYIAKPSLLPSLILTMVNLCIRHGNSSLAAYAYSVYSLLLCGQQETIDQGYCFGQLALKLLDLFPAKDVQAKVYQQFNAFVRPWKEPAINTLNPLLDTIQTAIENGDIEYACHCTVNYCTYSFFVGLSLTEVESKQAQHLELNRQFKQDYQIGYITIWRNLSLCLIEADHYPTLDWTVFDRLLPDLLAAKNQISILSVYWAKLFLAYLFGDEPEAERLVGLADEYQGSVNGLLNSVLTNFYFSLVLLSLCHSASPRKRRRYLNKIARQQKIMQTWADYAPCNFQHKYDLVEAERAGLRGKILQAMEYYDRAIQGAKKQGYLQDEALAYERASKFYQQLGREEIAQAYLQKAYYVYTRWGAMAKVKQLKATHPQWLLTHVNNNESGGLLQKPATLTTTTQNGKNSSEYLDLNSVMKAAQAISGEIVLDKLLAALMKILIENAGAQKGFLILETKGKLRIEAERQVNTLTQPCAECNQIQVLQSTDLEETQVLSVAIINYVARTQDIVVLNDALNEEQFRQDSYIQTYQPKSILCAPLINQGKLSGIVYLENNLTTGAFTASRLELLRLLSAQAATSIENARFYSSLAELNQAYERFVPRQFLHFLNKDSIVDVQLGDNVQQKMSILFSDIRSFTTLSETLTPEDNFKFINAYLSRMEPAITDHNGFIDKYIGDAIMALFSGQADDAVKAGIAMLQQLRIYNQHRQNSGYPPIRIGIGINTGGLMLGTIGGVSRMDSTVISDAVNLASRIEGLTKYYQVPLLISHYTFSRLSEPTNYAIRLIDKVKVKGKSELVTVYEVFDADLPEIKAAKLATLQTFTEAWYFYNMKAFAEAKKRFAEVLRVNPQDQVANIYLNRCQQQ</sequence>
<dbReference type="GO" id="GO:0004672">
    <property type="term" value="F:protein kinase activity"/>
    <property type="evidence" value="ECO:0007669"/>
    <property type="project" value="InterPro"/>
</dbReference>
<dbReference type="SUPFAM" id="SSF52540">
    <property type="entry name" value="P-loop containing nucleoside triphosphate hydrolases"/>
    <property type="match status" value="1"/>
</dbReference>
<accession>B4VIF3</accession>
<evidence type="ECO:0000313" key="5">
    <source>
        <dbReference type="Proteomes" id="UP000003835"/>
    </source>
</evidence>
<comment type="subcellular location">
    <subcellularLocation>
        <location evidence="1">Membrane</location>
        <topology evidence="1">Single-pass membrane protein</topology>
    </subcellularLocation>
</comment>
<dbReference type="CDD" id="cd07302">
    <property type="entry name" value="CHD"/>
    <property type="match status" value="1"/>
</dbReference>
<evidence type="ECO:0000259" key="3">
    <source>
        <dbReference type="PROSITE" id="PS50125"/>
    </source>
</evidence>
<organism evidence="4 5">
    <name type="scientific">Coleofasciculus chthonoplastes PCC 7420</name>
    <dbReference type="NCBI Taxonomy" id="118168"/>
    <lineage>
        <taxon>Bacteria</taxon>
        <taxon>Bacillati</taxon>
        <taxon>Cyanobacteriota</taxon>
        <taxon>Cyanophyceae</taxon>
        <taxon>Coleofasciculales</taxon>
        <taxon>Coleofasciculaceae</taxon>
        <taxon>Coleofasciculus</taxon>
    </lineage>
</organism>